<gene>
    <name evidence="6" type="ORF">ACFQPF_04900</name>
</gene>
<dbReference type="PIRSF" id="PIRSF029962">
    <property type="entry name" value="UCP029962"/>
    <property type="match status" value="1"/>
</dbReference>
<evidence type="ECO:0000313" key="7">
    <source>
        <dbReference type="Proteomes" id="UP001596549"/>
    </source>
</evidence>
<evidence type="ECO:0000313" key="6">
    <source>
        <dbReference type="EMBL" id="MFC7371006.1"/>
    </source>
</evidence>
<comment type="subcellular location">
    <subcellularLocation>
        <location evidence="1">Endomembrane system</location>
        <topology evidence="1">Multi-pass membrane protein</topology>
    </subcellularLocation>
</comment>
<name>A0ABW2NND3_9BACL</name>
<keyword evidence="7" id="KW-1185">Reference proteome</keyword>
<evidence type="ECO:0000256" key="1">
    <source>
        <dbReference type="ARBA" id="ARBA00004127"/>
    </source>
</evidence>
<protein>
    <submittedName>
        <fullName evidence="6">YkvA family protein</fullName>
    </submittedName>
</protein>
<dbReference type="InterPro" id="IPR010652">
    <property type="entry name" value="DUF1232"/>
</dbReference>
<sequence>MFKFFKRLKFVLKFWKFIPFLKDYFLTSEVALPKKLFGVGLLAAYAVFPFDIIPDFLIFFGILDEVTLAAFVLQRLVKNAPPSLQEKHGLSGMK</sequence>
<reference evidence="7" key="1">
    <citation type="journal article" date="2019" name="Int. J. Syst. Evol. Microbiol.">
        <title>The Global Catalogue of Microorganisms (GCM) 10K type strain sequencing project: providing services to taxonomists for standard genome sequencing and annotation.</title>
        <authorList>
            <consortium name="The Broad Institute Genomics Platform"/>
            <consortium name="The Broad Institute Genome Sequencing Center for Infectious Disease"/>
            <person name="Wu L."/>
            <person name="Ma J."/>
        </authorList>
    </citation>
    <scope>NUCLEOTIDE SEQUENCE [LARGE SCALE GENOMIC DNA]</scope>
    <source>
        <strain evidence="7">NBRC 106396</strain>
    </source>
</reference>
<dbReference type="RefSeq" id="WP_379747136.1">
    <property type="nucleotide sequence ID" value="NZ_JBHTCP010000009.1"/>
</dbReference>
<comment type="caution">
    <text evidence="6">The sequence shown here is derived from an EMBL/GenBank/DDBJ whole genome shotgun (WGS) entry which is preliminary data.</text>
</comment>
<keyword evidence="3" id="KW-1133">Transmembrane helix</keyword>
<evidence type="ECO:0000259" key="5">
    <source>
        <dbReference type="Pfam" id="PF06803"/>
    </source>
</evidence>
<evidence type="ECO:0000256" key="4">
    <source>
        <dbReference type="ARBA" id="ARBA00023136"/>
    </source>
</evidence>
<organism evidence="6 7">
    <name type="scientific">Fictibacillus iocasae</name>
    <dbReference type="NCBI Taxonomy" id="2715437"/>
    <lineage>
        <taxon>Bacteria</taxon>
        <taxon>Bacillati</taxon>
        <taxon>Bacillota</taxon>
        <taxon>Bacilli</taxon>
        <taxon>Bacillales</taxon>
        <taxon>Fictibacillaceae</taxon>
        <taxon>Fictibacillus</taxon>
    </lineage>
</organism>
<evidence type="ECO:0000256" key="2">
    <source>
        <dbReference type="ARBA" id="ARBA00022692"/>
    </source>
</evidence>
<proteinExistence type="predicted"/>
<feature type="domain" description="DUF1232" evidence="5">
    <location>
        <begin position="39"/>
        <end position="71"/>
    </location>
</feature>
<dbReference type="Pfam" id="PF06803">
    <property type="entry name" value="DUF1232"/>
    <property type="match status" value="1"/>
</dbReference>
<dbReference type="InterPro" id="IPR016941">
    <property type="entry name" value="UCP029962"/>
</dbReference>
<dbReference type="EMBL" id="JBHTCP010000009">
    <property type="protein sequence ID" value="MFC7371006.1"/>
    <property type="molecule type" value="Genomic_DNA"/>
</dbReference>
<dbReference type="Proteomes" id="UP001596549">
    <property type="component" value="Unassembled WGS sequence"/>
</dbReference>
<evidence type="ECO:0000256" key="3">
    <source>
        <dbReference type="ARBA" id="ARBA00022989"/>
    </source>
</evidence>
<keyword evidence="2" id="KW-0812">Transmembrane</keyword>
<accession>A0ABW2NND3</accession>
<keyword evidence="4" id="KW-0472">Membrane</keyword>